<sequence>KVIKGKALADQLAATPLSGLELLDFEFPDEDLLYVDAIPSWILFFDGSCNIHGSRDGIILCTPDDDVIPKSYCIGFPCTNNIFEYEALIK</sequence>
<dbReference type="AlphaFoldDB" id="A0AA38L8T5"/>
<dbReference type="Gene3D" id="3.30.420.10">
    <property type="entry name" value="Ribonuclease H-like superfamily/Ribonuclease H"/>
    <property type="match status" value="1"/>
</dbReference>
<gene>
    <name evidence="1" type="ORF">KI387_026697</name>
</gene>
<accession>A0AA38L8T5</accession>
<comment type="caution">
    <text evidence="1">The sequence shown here is derived from an EMBL/GenBank/DDBJ whole genome shotgun (WGS) entry which is preliminary data.</text>
</comment>
<protein>
    <submittedName>
        <fullName evidence="1">Uncharacterized protein</fullName>
    </submittedName>
</protein>
<dbReference type="GO" id="GO:0003676">
    <property type="term" value="F:nucleic acid binding"/>
    <property type="evidence" value="ECO:0007669"/>
    <property type="project" value="InterPro"/>
</dbReference>
<feature type="non-terminal residue" evidence="1">
    <location>
        <position position="1"/>
    </location>
</feature>
<dbReference type="InterPro" id="IPR012337">
    <property type="entry name" value="RNaseH-like_sf"/>
</dbReference>
<proteinExistence type="predicted"/>
<evidence type="ECO:0000313" key="1">
    <source>
        <dbReference type="EMBL" id="KAH9311662.1"/>
    </source>
</evidence>
<dbReference type="Proteomes" id="UP000824469">
    <property type="component" value="Unassembled WGS sequence"/>
</dbReference>
<organism evidence="1 2">
    <name type="scientific">Taxus chinensis</name>
    <name type="common">Chinese yew</name>
    <name type="synonym">Taxus wallichiana var. chinensis</name>
    <dbReference type="NCBI Taxonomy" id="29808"/>
    <lineage>
        <taxon>Eukaryota</taxon>
        <taxon>Viridiplantae</taxon>
        <taxon>Streptophyta</taxon>
        <taxon>Embryophyta</taxon>
        <taxon>Tracheophyta</taxon>
        <taxon>Spermatophyta</taxon>
        <taxon>Pinopsida</taxon>
        <taxon>Pinidae</taxon>
        <taxon>Conifers II</taxon>
        <taxon>Cupressales</taxon>
        <taxon>Taxaceae</taxon>
        <taxon>Taxus</taxon>
    </lineage>
</organism>
<name>A0AA38L8T5_TAXCH</name>
<dbReference type="PANTHER" id="PTHR48475">
    <property type="entry name" value="RIBONUCLEASE H"/>
    <property type="match status" value="1"/>
</dbReference>
<dbReference type="InterPro" id="IPR036397">
    <property type="entry name" value="RNaseH_sf"/>
</dbReference>
<reference evidence="1 2" key="1">
    <citation type="journal article" date="2021" name="Nat. Plants">
        <title>The Taxus genome provides insights into paclitaxel biosynthesis.</title>
        <authorList>
            <person name="Xiong X."/>
            <person name="Gou J."/>
            <person name="Liao Q."/>
            <person name="Li Y."/>
            <person name="Zhou Q."/>
            <person name="Bi G."/>
            <person name="Li C."/>
            <person name="Du R."/>
            <person name="Wang X."/>
            <person name="Sun T."/>
            <person name="Guo L."/>
            <person name="Liang H."/>
            <person name="Lu P."/>
            <person name="Wu Y."/>
            <person name="Zhang Z."/>
            <person name="Ro D.K."/>
            <person name="Shang Y."/>
            <person name="Huang S."/>
            <person name="Yan J."/>
        </authorList>
    </citation>
    <scope>NUCLEOTIDE SEQUENCE [LARGE SCALE GENOMIC DNA]</scope>
    <source>
        <strain evidence="1">Ta-2019</strain>
    </source>
</reference>
<dbReference type="SUPFAM" id="SSF53098">
    <property type="entry name" value="Ribonuclease H-like"/>
    <property type="match status" value="1"/>
</dbReference>
<dbReference type="PANTHER" id="PTHR48475:SF1">
    <property type="entry name" value="RNASE H TYPE-1 DOMAIN-CONTAINING PROTEIN"/>
    <property type="match status" value="1"/>
</dbReference>
<keyword evidence="2" id="KW-1185">Reference proteome</keyword>
<feature type="non-terminal residue" evidence="1">
    <location>
        <position position="90"/>
    </location>
</feature>
<dbReference type="EMBL" id="JAHRHJ020000006">
    <property type="protein sequence ID" value="KAH9311662.1"/>
    <property type="molecule type" value="Genomic_DNA"/>
</dbReference>
<evidence type="ECO:0000313" key="2">
    <source>
        <dbReference type="Proteomes" id="UP000824469"/>
    </source>
</evidence>